<dbReference type="InterPro" id="IPR004358">
    <property type="entry name" value="Sig_transdc_His_kin-like_C"/>
</dbReference>
<dbReference type="Proteomes" id="UP000272778">
    <property type="component" value="Unassembled WGS sequence"/>
</dbReference>
<sequence>MAAASIWGALIGAQILLLLFAWALWRNAGRLTVDRDALMRMVCAGRLNHDAVCVVDTAGRIVATNQPYIELTGYTPGELQDRPFCEMLHDRLDDPAMLTVVESALRNHAELRTDIRFRSTSGDVHTMILELHPLHDGRGRFLGHGVAQIDIDRQRREREKTERLLRHHQAVLDILDQFAIVSETDLNGRITHVNTEFVKVSGYSQTELLGRPHSVISSGYHDAQFWQEMWSTITQGKIWNNTVCNRAKNGSLYWVHVAISPLLGPNGLPEKYLSIHLNITSLKLNRDLLDRTGRIARIGGWSAELGTPRVNFSREALTILGVQLPGQTDIDDEHALPEAWRELYTCIREATTARKAFMRTLQIALPDGRTHAFRVAGEIEYLDDRPYRLVGAAQDITELLETRQRALASERTLYSAIEALDEAFALYDAQEKLVFCNEKYRAIAGALGHRIVPGLTFEEVLRTGIEANAFLDAEKDPEKWLDNQLQAMCSPHSSVHQHLRDDRWLDVISAVTEDGMRIRICLDVTEMHRALDAAHMGMRSKSQFLANMSHEIRTPMNAIIGMLQLLRHTALDAEQQDLLDKTNSAAHTLLSLLNDILDFSKIDANQMQLSIEPFELDALLAELSVILAGSLGERNLELIYDIDPDIPPVLRGDALRLKQVLMNLGCNAIKFTHSGEVVVRVRMLQLDESGALLEFAVEDTGIGISAEQRPRIFNAFSQAEASTSRRYGGTGLGLTISKRLIQLMLDNAGTGRDLDFDSEPGRGSRFFFQILLPVEPNGAAFSASPEVEAGATAWLLEPHPHSGKVLRRMLAGMGWQVQIFTDANSMQAAVRAGSLNPKPKLVLLNQDAPQRQAFLDGLATLQDDPPILLTMSSRSLNGPRSTLCKPVTAGMVRIALGRHSTPELPRLEPPPAVQRLANLHLLLVEDNAINQEVALRMLAREGAMVSVVGNGQAALDALDAKPHRYDLVLMDLHMPTLDGLQATRAIRCKPQHAGLPIVAMTANAMETDRQACLEAGMSDHIGKPFDLDRLIKIVLRHTRGAQAPSATDIAALPPEAAVAPLLDAQAALTRLNHDAVFYARLLHDFILLAPALGEKILETQPTNSTPIRDAAHQLKSTAALVGASRLASICESIELALRRDSESVPNSDARLSFEKTLNATLNAQNDWLTRHAEVSAGKNLSADTATNNIDIEASLDRLVAHLAVHDMDALDLFDELAGQCGVALSGPSWDELQRAMGRFDTEAAIDAIRRLQKLKLADASINEAAHAKQEGSKS</sequence>
<evidence type="ECO:0000256" key="16">
    <source>
        <dbReference type="ARBA" id="ARBA00058004"/>
    </source>
</evidence>
<gene>
    <name evidence="26" type="ORF">D1Y85_09670</name>
</gene>
<dbReference type="Gene3D" id="3.30.565.10">
    <property type="entry name" value="Histidine kinase-like ATPase, C-terminal domain"/>
    <property type="match status" value="1"/>
</dbReference>
<comment type="caution">
    <text evidence="26">The sequence shown here is derived from an EMBL/GenBank/DDBJ whole genome shotgun (WGS) entry which is preliminary data.</text>
</comment>
<keyword evidence="27" id="KW-1185">Reference proteome</keyword>
<evidence type="ECO:0000256" key="11">
    <source>
        <dbReference type="ARBA" id="ARBA00022840"/>
    </source>
</evidence>
<dbReference type="InterPro" id="IPR013656">
    <property type="entry name" value="PAS_4"/>
</dbReference>
<keyword evidence="15 21" id="KW-0472">Membrane</keyword>
<dbReference type="Pfam" id="PF12860">
    <property type="entry name" value="PAS_7"/>
    <property type="match status" value="1"/>
</dbReference>
<dbReference type="CDD" id="cd00130">
    <property type="entry name" value="PAS"/>
    <property type="match status" value="2"/>
</dbReference>
<dbReference type="InterPro" id="IPR000700">
    <property type="entry name" value="PAS-assoc_C"/>
</dbReference>
<dbReference type="OrthoDB" id="9810730at2"/>
<dbReference type="Pfam" id="PF08448">
    <property type="entry name" value="PAS_4"/>
    <property type="match status" value="1"/>
</dbReference>
<evidence type="ECO:0000256" key="8">
    <source>
        <dbReference type="ARBA" id="ARBA00022729"/>
    </source>
</evidence>
<dbReference type="SMART" id="SM00448">
    <property type="entry name" value="REC"/>
    <property type="match status" value="1"/>
</dbReference>
<dbReference type="SMART" id="SM00086">
    <property type="entry name" value="PAC"/>
    <property type="match status" value="3"/>
</dbReference>
<dbReference type="Pfam" id="PF01627">
    <property type="entry name" value="Hpt"/>
    <property type="match status" value="1"/>
</dbReference>
<evidence type="ECO:0000256" key="19">
    <source>
        <dbReference type="ARBA" id="ARBA00070152"/>
    </source>
</evidence>
<evidence type="ECO:0000256" key="15">
    <source>
        <dbReference type="ARBA" id="ARBA00023136"/>
    </source>
</evidence>
<keyword evidence="10" id="KW-0418">Kinase</keyword>
<evidence type="ECO:0000256" key="7">
    <source>
        <dbReference type="ARBA" id="ARBA00022692"/>
    </source>
</evidence>
<dbReference type="RefSeq" id="WP_124150836.1">
    <property type="nucleotide sequence ID" value="NZ_RQIS01000006.1"/>
</dbReference>
<dbReference type="InterPro" id="IPR003661">
    <property type="entry name" value="HisK_dim/P_dom"/>
</dbReference>
<dbReference type="PRINTS" id="PR00344">
    <property type="entry name" value="BCTRLSENSOR"/>
</dbReference>
<dbReference type="InterPro" id="IPR035965">
    <property type="entry name" value="PAS-like_dom_sf"/>
</dbReference>
<dbReference type="InterPro" id="IPR008207">
    <property type="entry name" value="Sig_transdc_His_kin_Hpt_dom"/>
</dbReference>
<evidence type="ECO:0000313" key="26">
    <source>
        <dbReference type="EMBL" id="RQH06947.1"/>
    </source>
</evidence>
<dbReference type="Pfam" id="PF08447">
    <property type="entry name" value="PAS_3"/>
    <property type="match status" value="1"/>
</dbReference>
<proteinExistence type="predicted"/>
<dbReference type="InterPro" id="IPR005467">
    <property type="entry name" value="His_kinase_dom"/>
</dbReference>
<keyword evidence="4" id="KW-1003">Cell membrane</keyword>
<keyword evidence="8" id="KW-0732">Signal</keyword>
<comment type="subcellular location">
    <subcellularLocation>
        <location evidence="2">Cell membrane</location>
        <topology evidence="2">Multi-pass membrane protein</topology>
    </subcellularLocation>
</comment>
<dbReference type="InterPro" id="IPR011006">
    <property type="entry name" value="CheY-like_superfamily"/>
</dbReference>
<evidence type="ECO:0000256" key="21">
    <source>
        <dbReference type="SAM" id="Phobius"/>
    </source>
</evidence>
<evidence type="ECO:0000259" key="24">
    <source>
        <dbReference type="PROSITE" id="PS50112"/>
    </source>
</evidence>
<evidence type="ECO:0000256" key="6">
    <source>
        <dbReference type="ARBA" id="ARBA00022679"/>
    </source>
</evidence>
<evidence type="ECO:0000256" key="3">
    <source>
        <dbReference type="ARBA" id="ARBA00012438"/>
    </source>
</evidence>
<dbReference type="SUPFAM" id="SSF47226">
    <property type="entry name" value="Histidine-containing phosphotransfer domain, HPT domain"/>
    <property type="match status" value="1"/>
</dbReference>
<organism evidence="26 27">
    <name type="scientific">Paraburkholderia dinghuensis</name>
    <dbReference type="NCBI Taxonomy" id="2305225"/>
    <lineage>
        <taxon>Bacteria</taxon>
        <taxon>Pseudomonadati</taxon>
        <taxon>Pseudomonadota</taxon>
        <taxon>Betaproteobacteria</taxon>
        <taxon>Burkholderiales</taxon>
        <taxon>Burkholderiaceae</taxon>
        <taxon>Paraburkholderia</taxon>
    </lineage>
</organism>
<dbReference type="FunFam" id="1.10.287.130:FF:000002">
    <property type="entry name" value="Two-component osmosensing histidine kinase"/>
    <property type="match status" value="1"/>
</dbReference>
<dbReference type="SUPFAM" id="SSF55874">
    <property type="entry name" value="ATPase domain of HSP90 chaperone/DNA topoisomerase II/histidine kinase"/>
    <property type="match status" value="1"/>
</dbReference>
<dbReference type="SMART" id="SM00388">
    <property type="entry name" value="HisKA"/>
    <property type="match status" value="1"/>
</dbReference>
<dbReference type="SUPFAM" id="SSF52172">
    <property type="entry name" value="CheY-like"/>
    <property type="match status" value="1"/>
</dbReference>
<dbReference type="GO" id="GO:0005524">
    <property type="term" value="F:ATP binding"/>
    <property type="evidence" value="ECO:0007669"/>
    <property type="project" value="UniProtKB-KW"/>
</dbReference>
<comment type="subunit">
    <text evidence="17">At low DSF concentrations, interacts with RpfF.</text>
</comment>
<dbReference type="CDD" id="cd00082">
    <property type="entry name" value="HisKA"/>
    <property type="match status" value="1"/>
</dbReference>
<keyword evidence="9" id="KW-0547">Nucleotide-binding</keyword>
<dbReference type="PANTHER" id="PTHR45339">
    <property type="entry name" value="HYBRID SIGNAL TRANSDUCTION HISTIDINE KINASE J"/>
    <property type="match status" value="1"/>
</dbReference>
<dbReference type="InterPro" id="IPR000014">
    <property type="entry name" value="PAS"/>
</dbReference>
<evidence type="ECO:0000256" key="4">
    <source>
        <dbReference type="ARBA" id="ARBA00022475"/>
    </source>
</evidence>
<keyword evidence="5 20" id="KW-0597">Phosphoprotein</keyword>
<dbReference type="AlphaFoldDB" id="A0A3N6NEG1"/>
<dbReference type="Pfam" id="PF00512">
    <property type="entry name" value="HisKA"/>
    <property type="match status" value="1"/>
</dbReference>
<comment type="catalytic activity">
    <reaction evidence="1">
        <text>ATP + protein L-histidine = ADP + protein N-phospho-L-histidine.</text>
        <dbReference type="EC" id="2.7.13.3"/>
    </reaction>
</comment>
<dbReference type="SUPFAM" id="SSF47384">
    <property type="entry name" value="Homodimeric domain of signal transducing histidine kinase"/>
    <property type="match status" value="1"/>
</dbReference>
<evidence type="ECO:0000256" key="1">
    <source>
        <dbReference type="ARBA" id="ARBA00000085"/>
    </source>
</evidence>
<dbReference type="InterPro" id="IPR001610">
    <property type="entry name" value="PAC"/>
</dbReference>
<evidence type="ECO:0000256" key="18">
    <source>
        <dbReference type="ARBA" id="ARBA00068150"/>
    </source>
</evidence>
<feature type="domain" description="Histidine kinase" evidence="22">
    <location>
        <begin position="547"/>
        <end position="776"/>
    </location>
</feature>
<evidence type="ECO:0000256" key="5">
    <source>
        <dbReference type="ARBA" id="ARBA00022553"/>
    </source>
</evidence>
<dbReference type="InterPro" id="IPR003594">
    <property type="entry name" value="HATPase_dom"/>
</dbReference>
<feature type="transmembrane region" description="Helical" evidence="21">
    <location>
        <begin position="6"/>
        <end position="25"/>
    </location>
</feature>
<dbReference type="Gene3D" id="3.30.450.20">
    <property type="entry name" value="PAS domain"/>
    <property type="match status" value="3"/>
</dbReference>
<evidence type="ECO:0000313" key="27">
    <source>
        <dbReference type="Proteomes" id="UP000272778"/>
    </source>
</evidence>
<evidence type="ECO:0000259" key="23">
    <source>
        <dbReference type="PROSITE" id="PS50110"/>
    </source>
</evidence>
<dbReference type="PROSITE" id="PS50113">
    <property type="entry name" value="PAC"/>
    <property type="match status" value="1"/>
</dbReference>
<evidence type="ECO:0000256" key="17">
    <source>
        <dbReference type="ARBA" id="ARBA00064003"/>
    </source>
</evidence>
<dbReference type="SMART" id="SM00091">
    <property type="entry name" value="PAS"/>
    <property type="match status" value="3"/>
</dbReference>
<keyword evidence="11" id="KW-0067">ATP-binding</keyword>
<dbReference type="EC" id="2.7.13.3" evidence="3"/>
<dbReference type="PROSITE" id="PS50110">
    <property type="entry name" value="RESPONSE_REGULATORY"/>
    <property type="match status" value="1"/>
</dbReference>
<dbReference type="SMART" id="SM00387">
    <property type="entry name" value="HATPase_c"/>
    <property type="match status" value="1"/>
</dbReference>
<keyword evidence="13" id="KW-0902">Two-component regulatory system</keyword>
<dbReference type="PROSITE" id="PS50112">
    <property type="entry name" value="PAS"/>
    <property type="match status" value="2"/>
</dbReference>
<evidence type="ECO:0000256" key="9">
    <source>
        <dbReference type="ARBA" id="ARBA00022741"/>
    </source>
</evidence>
<evidence type="ECO:0000259" key="25">
    <source>
        <dbReference type="PROSITE" id="PS50113"/>
    </source>
</evidence>
<name>A0A3N6NEG1_9BURK</name>
<protein>
    <recommendedName>
        <fullName evidence="18">Sensory/regulatory protein RpfC</fullName>
        <ecNumber evidence="3">2.7.13.3</ecNumber>
    </recommendedName>
    <alternativeName>
        <fullName evidence="19">Virulence sensor protein BvgS</fullName>
    </alternativeName>
</protein>
<dbReference type="GO" id="GO:0000155">
    <property type="term" value="F:phosphorelay sensor kinase activity"/>
    <property type="evidence" value="ECO:0007669"/>
    <property type="project" value="InterPro"/>
</dbReference>
<dbReference type="CDD" id="cd16922">
    <property type="entry name" value="HATPase_EvgS-ArcB-TorS-like"/>
    <property type="match status" value="1"/>
</dbReference>
<dbReference type="GO" id="GO:0005886">
    <property type="term" value="C:plasma membrane"/>
    <property type="evidence" value="ECO:0007669"/>
    <property type="project" value="UniProtKB-SubCell"/>
</dbReference>
<keyword evidence="12 21" id="KW-1133">Transmembrane helix</keyword>
<keyword evidence="14" id="KW-0843">Virulence</keyword>
<keyword evidence="7 21" id="KW-0812">Transmembrane</keyword>
<dbReference type="Pfam" id="PF02518">
    <property type="entry name" value="HATPase_c"/>
    <property type="match status" value="1"/>
</dbReference>
<dbReference type="InterPro" id="IPR036890">
    <property type="entry name" value="HATPase_C_sf"/>
</dbReference>
<evidence type="ECO:0000256" key="10">
    <source>
        <dbReference type="ARBA" id="ARBA00022777"/>
    </source>
</evidence>
<evidence type="ECO:0000256" key="12">
    <source>
        <dbReference type="ARBA" id="ARBA00022989"/>
    </source>
</evidence>
<evidence type="ECO:0000256" key="2">
    <source>
        <dbReference type="ARBA" id="ARBA00004651"/>
    </source>
</evidence>
<evidence type="ECO:0000256" key="14">
    <source>
        <dbReference type="ARBA" id="ARBA00023026"/>
    </source>
</evidence>
<dbReference type="FunFam" id="3.30.565.10:FF:000010">
    <property type="entry name" value="Sensor histidine kinase RcsC"/>
    <property type="match status" value="1"/>
</dbReference>
<dbReference type="Gene3D" id="3.40.50.2300">
    <property type="match status" value="1"/>
</dbReference>
<dbReference type="InterPro" id="IPR036097">
    <property type="entry name" value="HisK_dim/P_sf"/>
</dbReference>
<comment type="function">
    <text evidence="16">Member of the two-component regulatory system BvgS/BvgA. Phosphorylates BvgA via a four-step phosphorelay in response to environmental signals.</text>
</comment>
<evidence type="ECO:0000256" key="20">
    <source>
        <dbReference type="PROSITE-ProRule" id="PRU00169"/>
    </source>
</evidence>
<evidence type="ECO:0000259" key="22">
    <source>
        <dbReference type="PROSITE" id="PS50109"/>
    </source>
</evidence>
<dbReference type="InterPro" id="IPR001789">
    <property type="entry name" value="Sig_transdc_resp-reg_receiver"/>
</dbReference>
<dbReference type="NCBIfam" id="TIGR00229">
    <property type="entry name" value="sensory_box"/>
    <property type="match status" value="2"/>
</dbReference>
<feature type="domain" description="PAS" evidence="24">
    <location>
        <begin position="185"/>
        <end position="211"/>
    </location>
</feature>
<dbReference type="PANTHER" id="PTHR45339:SF1">
    <property type="entry name" value="HYBRID SIGNAL TRANSDUCTION HISTIDINE KINASE J"/>
    <property type="match status" value="1"/>
</dbReference>
<keyword evidence="6" id="KW-0808">Transferase</keyword>
<dbReference type="Gene3D" id="1.20.120.160">
    <property type="entry name" value="HPT domain"/>
    <property type="match status" value="1"/>
</dbReference>
<dbReference type="PROSITE" id="PS50109">
    <property type="entry name" value="HIS_KIN"/>
    <property type="match status" value="1"/>
</dbReference>
<reference evidence="26 27" key="1">
    <citation type="submission" date="2018-11" db="EMBL/GenBank/DDBJ databases">
        <title>Paraburkholderia sp. DHOA04, isolated from soil.</title>
        <authorList>
            <person name="Gao Z.-H."/>
            <person name="Qiu L.-H."/>
            <person name="Fu J.-C."/>
        </authorList>
    </citation>
    <scope>NUCLEOTIDE SEQUENCE [LARGE SCALE GENOMIC DNA]</scope>
    <source>
        <strain evidence="26 27">DHOA04</strain>
    </source>
</reference>
<feature type="domain" description="PAS" evidence="24">
    <location>
        <begin position="50"/>
        <end position="108"/>
    </location>
</feature>
<dbReference type="SUPFAM" id="SSF55785">
    <property type="entry name" value="PYP-like sensor domain (PAS domain)"/>
    <property type="match status" value="4"/>
</dbReference>
<dbReference type="InterPro" id="IPR036641">
    <property type="entry name" value="HPT_dom_sf"/>
</dbReference>
<dbReference type="CDD" id="cd17546">
    <property type="entry name" value="REC_hyHK_CKI1_RcsC-like"/>
    <property type="match status" value="1"/>
</dbReference>
<accession>A0A3N6NEG1</accession>
<feature type="modified residue" description="4-aspartylphosphate" evidence="20">
    <location>
        <position position="971"/>
    </location>
</feature>
<dbReference type="EMBL" id="RQIS01000006">
    <property type="protein sequence ID" value="RQH06947.1"/>
    <property type="molecule type" value="Genomic_DNA"/>
</dbReference>
<dbReference type="Gene3D" id="1.10.287.130">
    <property type="match status" value="1"/>
</dbReference>
<feature type="domain" description="Response regulatory" evidence="23">
    <location>
        <begin position="920"/>
        <end position="1038"/>
    </location>
</feature>
<feature type="domain" description="PAC" evidence="25">
    <location>
        <begin position="237"/>
        <end position="291"/>
    </location>
</feature>
<dbReference type="InterPro" id="IPR013655">
    <property type="entry name" value="PAS_fold_3"/>
</dbReference>
<dbReference type="Pfam" id="PF00072">
    <property type="entry name" value="Response_reg"/>
    <property type="match status" value="1"/>
</dbReference>
<evidence type="ECO:0000256" key="13">
    <source>
        <dbReference type="ARBA" id="ARBA00023012"/>
    </source>
</evidence>